<keyword evidence="2" id="KW-1185">Reference proteome</keyword>
<evidence type="ECO:0000313" key="2">
    <source>
        <dbReference type="Proteomes" id="UP000215335"/>
    </source>
</evidence>
<dbReference type="Proteomes" id="UP000215335">
    <property type="component" value="Unassembled WGS sequence"/>
</dbReference>
<dbReference type="EMBL" id="NNAY01004538">
    <property type="protein sequence ID" value="OXU17740.1"/>
    <property type="molecule type" value="Genomic_DNA"/>
</dbReference>
<name>A0A232EHA5_9HYME</name>
<protein>
    <submittedName>
        <fullName evidence="1">Uncharacterized protein</fullName>
    </submittedName>
</protein>
<reference evidence="1 2" key="1">
    <citation type="journal article" date="2017" name="Curr. Biol.">
        <title>The Evolution of Venom by Co-option of Single-Copy Genes.</title>
        <authorList>
            <person name="Martinson E.O."/>
            <person name="Mrinalini"/>
            <person name="Kelkar Y.D."/>
            <person name="Chang C.H."/>
            <person name="Werren J.H."/>
        </authorList>
    </citation>
    <scope>NUCLEOTIDE SEQUENCE [LARGE SCALE GENOMIC DNA]</scope>
    <source>
        <strain evidence="1 2">Alberta</strain>
        <tissue evidence="1">Whole body</tissue>
    </source>
</reference>
<dbReference type="AlphaFoldDB" id="A0A232EHA5"/>
<comment type="caution">
    <text evidence="1">The sequence shown here is derived from an EMBL/GenBank/DDBJ whole genome shotgun (WGS) entry which is preliminary data.</text>
</comment>
<organism evidence="1 2">
    <name type="scientific">Trichomalopsis sarcophagae</name>
    <dbReference type="NCBI Taxonomy" id="543379"/>
    <lineage>
        <taxon>Eukaryota</taxon>
        <taxon>Metazoa</taxon>
        <taxon>Ecdysozoa</taxon>
        <taxon>Arthropoda</taxon>
        <taxon>Hexapoda</taxon>
        <taxon>Insecta</taxon>
        <taxon>Pterygota</taxon>
        <taxon>Neoptera</taxon>
        <taxon>Endopterygota</taxon>
        <taxon>Hymenoptera</taxon>
        <taxon>Apocrita</taxon>
        <taxon>Proctotrupomorpha</taxon>
        <taxon>Chalcidoidea</taxon>
        <taxon>Pteromalidae</taxon>
        <taxon>Pteromalinae</taxon>
        <taxon>Trichomalopsis</taxon>
    </lineage>
</organism>
<sequence length="122" mass="13665">MPSPPHIKYIKTRASNTLNILKAFSNKTHGKALTRSILEWSYACFSNALKIFHLKQLEAVHSTGLKICLGLPKFASNALTHNIIGKTTLSHRKNILIDRYLYKSASLEACPYVDSFNPSGNY</sequence>
<evidence type="ECO:0000313" key="1">
    <source>
        <dbReference type="EMBL" id="OXU17740.1"/>
    </source>
</evidence>
<proteinExistence type="predicted"/>
<gene>
    <name evidence="1" type="ORF">TSAR_016941</name>
</gene>
<accession>A0A232EHA5</accession>